<proteinExistence type="predicted"/>
<sequence>MPTALQTFERHLSVSNSCYLYQMQRLILVFFLLILLQSCKNGVDFEETEPAFKTGDSLIWASKNYSSTHWRTERGNTKQAIFWIRFNPVIHKIENPKEHIGLGVYAFGAFEVYWDGVKIGANGQPGLTTKSEIPGTHNSIFLIPDSLSKPGKHVLALRATQQYKSDEQRAAGYKIDHYDQLLEMPLIMTSFMNLMAGAFLVVSLYYFFLFANSNRRDYTTLIFGVTCFLFFALLIAEYIKFYVAIPYTHFYLRLEIIGFLTILVSILVPLYFSIQFNFRKKLWLISGLVLVLAGIYIYNFRSYDLSAKLFSLSMWFAAVVVVVNAIVKKEKGSVLVFIGLLISMALNYFLVYDFGIFICFTIIVLCMLYLHAIKAKEIEKAHQSSMLLSSRLKLELLKKNIQPHFIKNTLTSLIDWVEESPKDGVVFIEALAAEFDVMNEIAEATLIPIAKEIELCKAHLAVMHFRKEVTYQWTEKNIDPLATIPPAIIHTLVENGITHSLALNDGSIGFILSFTHDQHFKTYTLLVNAKNRLKKQQAKQSTGFKYIIARLTESYGNNWDFESAAVPDGWCSIIKIKNE</sequence>
<protein>
    <submittedName>
        <fullName evidence="3">Regulator</fullName>
    </submittedName>
</protein>
<keyword evidence="1" id="KW-0472">Membrane</keyword>
<feature type="transmembrane region" description="Helical" evidence="1">
    <location>
        <begin position="334"/>
        <end position="349"/>
    </location>
</feature>
<feature type="transmembrane region" description="Helical" evidence="1">
    <location>
        <begin position="305"/>
        <end position="327"/>
    </location>
</feature>
<dbReference type="AlphaFoldDB" id="A0A4U1CVF9"/>
<dbReference type="RefSeq" id="WP_136838948.1">
    <property type="nucleotide sequence ID" value="NZ_SWBR01000001.1"/>
</dbReference>
<comment type="caution">
    <text evidence="3">The sequence shown here is derived from an EMBL/GenBank/DDBJ whole genome shotgun (WGS) entry which is preliminary data.</text>
</comment>
<dbReference type="InterPro" id="IPR050640">
    <property type="entry name" value="Bact_2-comp_sensor_kinase"/>
</dbReference>
<feature type="transmembrane region" description="Helical" evidence="1">
    <location>
        <begin position="250"/>
        <end position="270"/>
    </location>
</feature>
<keyword evidence="4" id="KW-1185">Reference proteome</keyword>
<organism evidence="3 4">
    <name type="scientific">Pedobacter polaris</name>
    <dbReference type="NCBI Taxonomy" id="2571273"/>
    <lineage>
        <taxon>Bacteria</taxon>
        <taxon>Pseudomonadati</taxon>
        <taxon>Bacteroidota</taxon>
        <taxon>Sphingobacteriia</taxon>
        <taxon>Sphingobacteriales</taxon>
        <taxon>Sphingobacteriaceae</taxon>
        <taxon>Pedobacter</taxon>
    </lineage>
</organism>
<keyword evidence="1" id="KW-1133">Transmembrane helix</keyword>
<keyword evidence="1" id="KW-0812">Transmembrane</keyword>
<dbReference type="Proteomes" id="UP000309488">
    <property type="component" value="Unassembled WGS sequence"/>
</dbReference>
<dbReference type="PANTHER" id="PTHR34220:SF7">
    <property type="entry name" value="SENSOR HISTIDINE KINASE YPDA"/>
    <property type="match status" value="1"/>
</dbReference>
<dbReference type="InterPro" id="IPR010559">
    <property type="entry name" value="Sig_transdc_His_kin_internal"/>
</dbReference>
<feature type="transmembrane region" description="Helical" evidence="1">
    <location>
        <begin position="221"/>
        <end position="244"/>
    </location>
</feature>
<evidence type="ECO:0000313" key="4">
    <source>
        <dbReference type="Proteomes" id="UP000309488"/>
    </source>
</evidence>
<dbReference type="GO" id="GO:0000155">
    <property type="term" value="F:phosphorelay sensor kinase activity"/>
    <property type="evidence" value="ECO:0007669"/>
    <property type="project" value="InterPro"/>
</dbReference>
<dbReference type="GO" id="GO:0016020">
    <property type="term" value="C:membrane"/>
    <property type="evidence" value="ECO:0007669"/>
    <property type="project" value="InterPro"/>
</dbReference>
<feature type="transmembrane region" description="Helical" evidence="1">
    <location>
        <begin position="186"/>
        <end position="209"/>
    </location>
</feature>
<dbReference type="PANTHER" id="PTHR34220">
    <property type="entry name" value="SENSOR HISTIDINE KINASE YPDA"/>
    <property type="match status" value="1"/>
</dbReference>
<dbReference type="Pfam" id="PF06580">
    <property type="entry name" value="His_kinase"/>
    <property type="match status" value="1"/>
</dbReference>
<evidence type="ECO:0000259" key="2">
    <source>
        <dbReference type="Pfam" id="PF06580"/>
    </source>
</evidence>
<feature type="domain" description="Signal transduction histidine kinase internal region" evidence="2">
    <location>
        <begin position="393"/>
        <end position="467"/>
    </location>
</feature>
<name>A0A4U1CVF9_9SPHI</name>
<feature type="transmembrane region" description="Helical" evidence="1">
    <location>
        <begin position="355"/>
        <end position="373"/>
    </location>
</feature>
<accession>A0A4U1CVF9</accession>
<gene>
    <name evidence="3" type="ORF">FA048_04185</name>
</gene>
<dbReference type="OrthoDB" id="625140at2"/>
<feature type="transmembrane region" description="Helical" evidence="1">
    <location>
        <begin position="282"/>
        <end position="299"/>
    </location>
</feature>
<dbReference type="EMBL" id="SWBR01000001">
    <property type="protein sequence ID" value="TKC12823.1"/>
    <property type="molecule type" value="Genomic_DNA"/>
</dbReference>
<evidence type="ECO:0000313" key="3">
    <source>
        <dbReference type="EMBL" id="TKC12823.1"/>
    </source>
</evidence>
<evidence type="ECO:0000256" key="1">
    <source>
        <dbReference type="SAM" id="Phobius"/>
    </source>
</evidence>
<reference evidence="3 4" key="1">
    <citation type="submission" date="2019-04" db="EMBL/GenBank/DDBJ databases">
        <title>Pedobacter sp. RP-3-22 sp. nov., isolated from Arctic soil.</title>
        <authorList>
            <person name="Dahal R.H."/>
            <person name="Kim D.-U."/>
        </authorList>
    </citation>
    <scope>NUCLEOTIDE SEQUENCE [LARGE SCALE GENOMIC DNA]</scope>
    <source>
        <strain evidence="3 4">RP-3-22</strain>
    </source>
</reference>